<proteinExistence type="predicted"/>
<sequence>MYRRATAGATPTGRPPADIPAELLPHLALPDPGTLPEERVTGRACVWGGGSLTLAVAIDLGERVMEGGQHWFPQACGPCLADHACKALFAHVPACSLCTDTARFTECEIGRGLDRLQKRVRRMERVGDCG</sequence>
<dbReference type="RefSeq" id="WP_135785742.1">
    <property type="nucleotide sequence ID" value="NZ_SRRT01000003.1"/>
</dbReference>
<keyword evidence="2" id="KW-1185">Reference proteome</keyword>
<dbReference type="GeneID" id="95448453"/>
<evidence type="ECO:0000313" key="2">
    <source>
        <dbReference type="Proteomes" id="UP000298159"/>
    </source>
</evidence>
<gene>
    <name evidence="1" type="ORF">E5083_12675</name>
</gene>
<name>A0A4Z1D847_9ACTN</name>
<comment type="caution">
    <text evidence="1">The sequence shown here is derived from an EMBL/GenBank/DDBJ whole genome shotgun (WGS) entry which is preliminary data.</text>
</comment>
<dbReference type="Proteomes" id="UP000298159">
    <property type="component" value="Unassembled WGS sequence"/>
</dbReference>
<dbReference type="EMBL" id="SRRT01000003">
    <property type="protein sequence ID" value="TGN78045.1"/>
    <property type="molecule type" value="Genomic_DNA"/>
</dbReference>
<dbReference type="AlphaFoldDB" id="A0A4Z1D847"/>
<reference evidence="1 2" key="1">
    <citation type="submission" date="2019-04" db="EMBL/GenBank/DDBJ databases">
        <title>Streptomyces sp. nov. Bv016 isolated from bark of Buahinia variegata.</title>
        <authorList>
            <person name="Kanchanasin P."/>
            <person name="Tanasupawat S."/>
            <person name="Yuki M."/>
            <person name="Kudo T."/>
        </authorList>
    </citation>
    <scope>NUCLEOTIDE SEQUENCE [LARGE SCALE GENOMIC DNA]</scope>
    <source>
        <strain evidence="1 2">Bv016</strain>
    </source>
</reference>
<accession>A0A4Z1D847</accession>
<protein>
    <submittedName>
        <fullName evidence="1">Uncharacterized protein</fullName>
    </submittedName>
</protein>
<evidence type="ECO:0000313" key="1">
    <source>
        <dbReference type="EMBL" id="TGN78045.1"/>
    </source>
</evidence>
<organism evidence="1 2">
    <name type="scientific">Streptomyces bauhiniae</name>
    <dbReference type="NCBI Taxonomy" id="2340725"/>
    <lineage>
        <taxon>Bacteria</taxon>
        <taxon>Bacillati</taxon>
        <taxon>Actinomycetota</taxon>
        <taxon>Actinomycetes</taxon>
        <taxon>Kitasatosporales</taxon>
        <taxon>Streptomycetaceae</taxon>
        <taxon>Streptomyces</taxon>
    </lineage>
</organism>